<dbReference type="SUPFAM" id="SSF51905">
    <property type="entry name" value="FAD/NAD(P)-binding domain"/>
    <property type="match status" value="1"/>
</dbReference>
<keyword evidence="5" id="KW-0521">NADP</keyword>
<dbReference type="FunFam" id="3.50.50.60:FF:000228">
    <property type="entry name" value="FAD-containing monooxygenase EthA"/>
    <property type="match status" value="1"/>
</dbReference>
<dbReference type="InterPro" id="IPR036188">
    <property type="entry name" value="FAD/NAD-bd_sf"/>
</dbReference>
<keyword evidence="9" id="KW-1185">Reference proteome</keyword>
<dbReference type="KEGG" id="ggr:HKW67_20095"/>
<evidence type="ECO:0000313" key="8">
    <source>
        <dbReference type="EMBL" id="QJR38329.1"/>
    </source>
</evidence>
<sequence length="502" mass="55667">MSVEHVDVLIVGAGLSGISAAWHLQTACAGLSYAIVEGREQMGGTWDLFRYPGIRSDSDMYTLGYRFRPWRNAKAIADGPSIKAYIEDTAHEFGIDRAIRYRHRLVRAEWSSADARWLVHLEVGADRTPLRLSCGFLYSCAGYYDYGQGYTPAWPGASDFVGPLVHPQHWPADLDYRGKRVVVIGSGATAVTLVPAMANGDRAAAHVTMLQRSPTYIATLPSVDTVANALRRVLPSKLAYAISRWKNVARSMFYYSIARSRPETFKKALRTDATAQLGADFPFEEHFSPRYQPWDERLCMVPDGDLFVALREQRASIVTDTIERFDATGIVLQSGAHLDADIIVAATGLRMSLLSGVTLVVDGAVVDLAQCMTYKGMMLSDVPNMAAAVGYTNASWTLKCDLIAQHVCRLLNYMGARGYAQVTPRRDPSMTETPVFDFTSGYVQRALAHLPKQGDRAPWKLYQNYVKDLFSLRHGRVDDPALEFRTVPAPSQRPALEFAAHD</sequence>
<keyword evidence="6" id="KW-0560">Oxidoreductase</keyword>
<dbReference type="PRINTS" id="PR00469">
    <property type="entry name" value="PNDRDTASEII"/>
</dbReference>
<evidence type="ECO:0000256" key="1">
    <source>
        <dbReference type="ARBA" id="ARBA00001974"/>
    </source>
</evidence>
<accession>A0A6M4IX97</accession>
<dbReference type="PANTHER" id="PTHR43872">
    <property type="entry name" value="MONOOXYGENASE, PUTATIVE (AFU_ORTHOLOGUE AFUA_8G02570)-RELATED"/>
    <property type="match status" value="1"/>
</dbReference>
<gene>
    <name evidence="8" type="ORF">HKW67_20095</name>
</gene>
<evidence type="ECO:0000256" key="4">
    <source>
        <dbReference type="ARBA" id="ARBA00022827"/>
    </source>
</evidence>
<evidence type="ECO:0000256" key="3">
    <source>
        <dbReference type="ARBA" id="ARBA00022630"/>
    </source>
</evidence>
<dbReference type="GO" id="GO:0004497">
    <property type="term" value="F:monooxygenase activity"/>
    <property type="evidence" value="ECO:0007669"/>
    <property type="project" value="UniProtKB-KW"/>
</dbReference>
<dbReference type="InterPro" id="IPR051820">
    <property type="entry name" value="FAD-binding_MO"/>
</dbReference>
<dbReference type="AlphaFoldDB" id="A0A6M4IX97"/>
<dbReference type="Proteomes" id="UP000500938">
    <property type="component" value="Chromosome"/>
</dbReference>
<dbReference type="Pfam" id="PF13450">
    <property type="entry name" value="NAD_binding_8"/>
    <property type="match status" value="1"/>
</dbReference>
<evidence type="ECO:0000256" key="7">
    <source>
        <dbReference type="ARBA" id="ARBA00023033"/>
    </source>
</evidence>
<dbReference type="Gene3D" id="3.50.50.60">
    <property type="entry name" value="FAD/NAD(P)-binding domain"/>
    <property type="match status" value="3"/>
</dbReference>
<keyword evidence="4" id="KW-0274">FAD</keyword>
<evidence type="ECO:0000256" key="6">
    <source>
        <dbReference type="ARBA" id="ARBA00023002"/>
    </source>
</evidence>
<keyword evidence="3" id="KW-0285">Flavoprotein</keyword>
<reference evidence="8 9" key="1">
    <citation type="submission" date="2020-05" db="EMBL/GenBank/DDBJ databases">
        <title>Complete genome sequence of Gemmatimonas greenlandica TET16.</title>
        <authorList>
            <person name="Zeng Y."/>
        </authorList>
    </citation>
    <scope>NUCLEOTIDE SEQUENCE [LARGE SCALE GENOMIC DNA]</scope>
    <source>
        <strain evidence="8 9">TET16</strain>
    </source>
</reference>
<evidence type="ECO:0000256" key="2">
    <source>
        <dbReference type="ARBA" id="ARBA00010139"/>
    </source>
</evidence>
<organism evidence="8 9">
    <name type="scientific">Gemmatimonas groenlandica</name>
    <dbReference type="NCBI Taxonomy" id="2732249"/>
    <lineage>
        <taxon>Bacteria</taxon>
        <taxon>Pseudomonadati</taxon>
        <taxon>Gemmatimonadota</taxon>
        <taxon>Gemmatimonadia</taxon>
        <taxon>Gemmatimonadales</taxon>
        <taxon>Gemmatimonadaceae</taxon>
        <taxon>Gemmatimonas</taxon>
    </lineage>
</organism>
<comment type="cofactor">
    <cofactor evidence="1">
        <name>FAD</name>
        <dbReference type="ChEBI" id="CHEBI:57692"/>
    </cofactor>
</comment>
<dbReference type="PANTHER" id="PTHR43872:SF1">
    <property type="entry name" value="MONOOXYGENASE, PUTATIVE (AFU_ORTHOLOGUE AFUA_8G02570)-RELATED"/>
    <property type="match status" value="1"/>
</dbReference>
<dbReference type="EMBL" id="CP053085">
    <property type="protein sequence ID" value="QJR38329.1"/>
    <property type="molecule type" value="Genomic_DNA"/>
</dbReference>
<keyword evidence="7" id="KW-0503">Monooxygenase</keyword>
<evidence type="ECO:0000313" key="9">
    <source>
        <dbReference type="Proteomes" id="UP000500938"/>
    </source>
</evidence>
<evidence type="ECO:0000256" key="5">
    <source>
        <dbReference type="ARBA" id="ARBA00022857"/>
    </source>
</evidence>
<protein>
    <submittedName>
        <fullName evidence="8">NAD(P)/FAD-dependent oxidoreductase</fullName>
    </submittedName>
</protein>
<name>A0A6M4IX97_9BACT</name>
<proteinExistence type="inferred from homology"/>
<comment type="similarity">
    <text evidence="2">Belongs to the FAD-binding monooxygenase family.</text>
</comment>